<organism evidence="6 7">
    <name type="scientific">Shewanella woodyi (strain ATCC 51908 / MS32)</name>
    <dbReference type="NCBI Taxonomy" id="392500"/>
    <lineage>
        <taxon>Bacteria</taxon>
        <taxon>Pseudomonadati</taxon>
        <taxon>Pseudomonadota</taxon>
        <taxon>Gammaproteobacteria</taxon>
        <taxon>Alteromonadales</taxon>
        <taxon>Shewanellaceae</taxon>
        <taxon>Shewanella</taxon>
    </lineage>
</organism>
<gene>
    <name evidence="6" type="ordered locus">Swoo_4639</name>
</gene>
<dbReference type="InterPro" id="IPR019734">
    <property type="entry name" value="TPR_rpt"/>
</dbReference>
<dbReference type="EMBL" id="CP000961">
    <property type="protein sequence ID" value="ACA88889.1"/>
    <property type="molecule type" value="Genomic_DNA"/>
</dbReference>
<dbReference type="SMART" id="SM00028">
    <property type="entry name" value="TPR"/>
    <property type="match status" value="5"/>
</dbReference>
<protein>
    <submittedName>
        <fullName evidence="6">Tetratricopeptide TPR_2 repeat protein</fullName>
    </submittedName>
</protein>
<feature type="transmembrane region" description="Helical" evidence="4">
    <location>
        <begin position="276"/>
        <end position="294"/>
    </location>
</feature>
<dbReference type="InterPro" id="IPR011990">
    <property type="entry name" value="TPR-like_helical_dom_sf"/>
</dbReference>
<keyword evidence="4" id="KW-0472">Membrane</keyword>
<dbReference type="Proteomes" id="UP000002168">
    <property type="component" value="Chromosome"/>
</dbReference>
<dbReference type="InterPro" id="IPR051685">
    <property type="entry name" value="Ycf3/AcsC/BcsC/TPR_MFPF"/>
</dbReference>
<dbReference type="KEGG" id="swd:Swoo_4639"/>
<dbReference type="AlphaFoldDB" id="B1KM09"/>
<dbReference type="Pfam" id="PF23914">
    <property type="entry name" value="TPR_CcmH_CycH"/>
    <property type="match status" value="1"/>
</dbReference>
<keyword evidence="1" id="KW-0677">Repeat</keyword>
<dbReference type="RefSeq" id="WP_012327213.1">
    <property type="nucleotide sequence ID" value="NC_010506.1"/>
</dbReference>
<feature type="repeat" description="TPR" evidence="3">
    <location>
        <begin position="109"/>
        <end position="142"/>
    </location>
</feature>
<evidence type="ECO:0000256" key="3">
    <source>
        <dbReference type="PROSITE-ProRule" id="PRU00339"/>
    </source>
</evidence>
<proteinExistence type="predicted"/>
<evidence type="ECO:0000256" key="1">
    <source>
        <dbReference type="ARBA" id="ARBA00022737"/>
    </source>
</evidence>
<keyword evidence="4" id="KW-1133">Transmembrane helix</keyword>
<feature type="repeat" description="TPR" evidence="3">
    <location>
        <begin position="143"/>
        <end position="176"/>
    </location>
</feature>
<evidence type="ECO:0000259" key="5">
    <source>
        <dbReference type="Pfam" id="PF23914"/>
    </source>
</evidence>
<evidence type="ECO:0000313" key="7">
    <source>
        <dbReference type="Proteomes" id="UP000002168"/>
    </source>
</evidence>
<evidence type="ECO:0000256" key="2">
    <source>
        <dbReference type="ARBA" id="ARBA00022803"/>
    </source>
</evidence>
<keyword evidence="7" id="KW-1185">Reference proteome</keyword>
<dbReference type="Gene3D" id="1.25.40.10">
    <property type="entry name" value="Tetratricopeptide repeat domain"/>
    <property type="match status" value="1"/>
</dbReference>
<dbReference type="eggNOG" id="COG0457">
    <property type="taxonomic scope" value="Bacteria"/>
</dbReference>
<dbReference type="InterPro" id="IPR056413">
    <property type="entry name" value="TPR_CcmH_CycH"/>
</dbReference>
<dbReference type="PROSITE" id="PS50005">
    <property type="entry name" value="TPR"/>
    <property type="match status" value="3"/>
</dbReference>
<evidence type="ECO:0000313" key="6">
    <source>
        <dbReference type="EMBL" id="ACA88889.1"/>
    </source>
</evidence>
<dbReference type="SUPFAM" id="SSF48452">
    <property type="entry name" value="TPR-like"/>
    <property type="match status" value="1"/>
</dbReference>
<keyword evidence="2 3" id="KW-0802">TPR repeat</keyword>
<feature type="domain" description="Cytochrome c-type biogenesis protein H TPR" evidence="5">
    <location>
        <begin position="98"/>
        <end position="198"/>
    </location>
</feature>
<keyword evidence="4" id="KW-0812">Transmembrane</keyword>
<reference evidence="6 7" key="1">
    <citation type="submission" date="2008-02" db="EMBL/GenBank/DDBJ databases">
        <title>Complete sequence of Shewanella woodyi ATCC 51908.</title>
        <authorList>
            <consortium name="US DOE Joint Genome Institute"/>
            <person name="Copeland A."/>
            <person name="Lucas S."/>
            <person name="Lapidus A."/>
            <person name="Glavina del Rio T."/>
            <person name="Dalin E."/>
            <person name="Tice H."/>
            <person name="Bruce D."/>
            <person name="Goodwin L."/>
            <person name="Pitluck S."/>
            <person name="Sims D."/>
            <person name="Brettin T."/>
            <person name="Detter J.C."/>
            <person name="Han C."/>
            <person name="Kuske C.R."/>
            <person name="Schmutz J."/>
            <person name="Larimer F."/>
            <person name="Land M."/>
            <person name="Hauser L."/>
            <person name="Kyrpides N."/>
            <person name="Lykidis A."/>
            <person name="Zhao J.-S."/>
            <person name="Richardson P."/>
        </authorList>
    </citation>
    <scope>NUCLEOTIDE SEQUENCE [LARGE SCALE GENOMIC DNA]</scope>
    <source>
        <strain evidence="7">ATCC 51908 / MS32</strain>
    </source>
</reference>
<accession>B1KM09</accession>
<name>B1KM09_SHEWM</name>
<sequence length="311" mass="35224">MDSNVSISQLIDSAEQHFQFGAYTRGIECLREALSLEPDNGFLHSYLSFALIETKRRTAALYEAEIGLSLSPDSSYGHYTLGYAYLVNQKFALASEHLDNAIEREPDNAMYHLLKSRIFFQQNKYQEALKTIKHALELAPNNCDVLTEYGDILLQLGKVDEAAEFYQNALQRGPQNINGLIGMGTVLLKKNQVQEAREHAIWALQQAPDYAPALRLFTQIKARSNPVMGVWWRLNNWLSNGSNTRMVVLLISGFLLFQVASIVLEDLGHKSVGEVVSMFWLGIVIYSWIGPAWFNRMLKKELETVSLDKAF</sequence>
<dbReference type="STRING" id="392500.Swoo_4639"/>
<feature type="transmembrane region" description="Helical" evidence="4">
    <location>
        <begin position="246"/>
        <end position="264"/>
    </location>
</feature>
<dbReference type="HOGENOM" id="CLU_896881_0_0_6"/>
<feature type="repeat" description="TPR" evidence="3">
    <location>
        <begin position="75"/>
        <end position="108"/>
    </location>
</feature>
<dbReference type="PANTHER" id="PTHR44943:SF8">
    <property type="entry name" value="TPR REPEAT-CONTAINING PROTEIN MJ0263"/>
    <property type="match status" value="1"/>
</dbReference>
<dbReference type="PANTHER" id="PTHR44943">
    <property type="entry name" value="CELLULOSE SYNTHASE OPERON PROTEIN C"/>
    <property type="match status" value="1"/>
</dbReference>
<evidence type="ECO:0000256" key="4">
    <source>
        <dbReference type="SAM" id="Phobius"/>
    </source>
</evidence>